<feature type="compositionally biased region" description="Low complexity" evidence="1">
    <location>
        <begin position="195"/>
        <end position="216"/>
    </location>
</feature>
<accession>A0A0B7N5R0</accession>
<feature type="region of interest" description="Disordered" evidence="1">
    <location>
        <begin position="182"/>
        <end position="229"/>
    </location>
</feature>
<evidence type="ECO:0000256" key="1">
    <source>
        <dbReference type="SAM" id="MobiDB-lite"/>
    </source>
</evidence>
<gene>
    <name evidence="2" type="primary">PARPA_07801.1 scaffold 30561</name>
</gene>
<evidence type="ECO:0000313" key="3">
    <source>
        <dbReference type="Proteomes" id="UP000054107"/>
    </source>
</evidence>
<reference evidence="2 3" key="1">
    <citation type="submission" date="2014-09" db="EMBL/GenBank/DDBJ databases">
        <authorList>
            <person name="Ellenberger Sabrina"/>
        </authorList>
    </citation>
    <scope>NUCLEOTIDE SEQUENCE [LARGE SCALE GENOMIC DNA]</scope>
    <source>
        <strain evidence="2 3">CBS 412.66</strain>
    </source>
</reference>
<organism evidence="2 3">
    <name type="scientific">Parasitella parasitica</name>
    <dbReference type="NCBI Taxonomy" id="35722"/>
    <lineage>
        <taxon>Eukaryota</taxon>
        <taxon>Fungi</taxon>
        <taxon>Fungi incertae sedis</taxon>
        <taxon>Mucoromycota</taxon>
        <taxon>Mucoromycotina</taxon>
        <taxon>Mucoromycetes</taxon>
        <taxon>Mucorales</taxon>
        <taxon>Mucorineae</taxon>
        <taxon>Mucoraceae</taxon>
        <taxon>Parasitella</taxon>
    </lineage>
</organism>
<dbReference type="Proteomes" id="UP000054107">
    <property type="component" value="Unassembled WGS sequence"/>
</dbReference>
<dbReference type="EMBL" id="LN730434">
    <property type="protein sequence ID" value="CEP13678.1"/>
    <property type="molecule type" value="Genomic_DNA"/>
</dbReference>
<dbReference type="AlphaFoldDB" id="A0A0B7N5R0"/>
<keyword evidence="3" id="KW-1185">Reference proteome</keyword>
<protein>
    <submittedName>
        <fullName evidence="2">Uncharacterized protein</fullName>
    </submittedName>
</protein>
<proteinExistence type="predicted"/>
<evidence type="ECO:0000313" key="2">
    <source>
        <dbReference type="EMBL" id="CEP13678.1"/>
    </source>
</evidence>
<sequence>MNNNNNNVNESIVRLLQEVSAIGNETMLMHATVRNLEAQFSQQSATLGLSQMMLAAGSNIATMAESLLVVDQQARTPLIIAPDRRGPREIALNPTGVPRAGLRMRYDVMQQALQGRKFPDSPPLAAGQLRTLGLAMHHEASKLLPTFLVIVTQKTGWDQLYAEYQFSFALLLEDKMSQLTRAENARRREEEEDVVGGNERSTHTPANNNNGSANNADNDDNESTTSNAI</sequence>
<name>A0A0B7N5R0_9FUNG</name>